<protein>
    <recommendedName>
        <fullName evidence="3">CCHC-type domain-containing protein</fullName>
    </recommendedName>
</protein>
<evidence type="ECO:0000259" key="3">
    <source>
        <dbReference type="PROSITE" id="PS50158"/>
    </source>
</evidence>
<reference evidence="4 5" key="1">
    <citation type="submission" date="2024-01" db="EMBL/GenBank/DDBJ databases">
        <title>The complete chloroplast genome sequence of Lithospermum erythrorhizon: insights into the phylogenetic relationship among Boraginaceae species and the maternal lineages of purple gromwells.</title>
        <authorList>
            <person name="Okada T."/>
            <person name="Watanabe K."/>
        </authorList>
    </citation>
    <scope>NUCLEOTIDE SEQUENCE [LARGE SCALE GENOMIC DNA]</scope>
</reference>
<dbReference type="PANTHER" id="PTHR47592:SF30">
    <property type="entry name" value="CCHC-TYPE DOMAIN-CONTAINING PROTEIN"/>
    <property type="match status" value="1"/>
</dbReference>
<keyword evidence="1" id="KW-0862">Zinc</keyword>
<dbReference type="InterPro" id="IPR007321">
    <property type="entry name" value="Transposase_28"/>
</dbReference>
<dbReference type="EMBL" id="BAABME010002029">
    <property type="protein sequence ID" value="GAA0152692.1"/>
    <property type="molecule type" value="Genomic_DNA"/>
</dbReference>
<feature type="region of interest" description="Disordered" evidence="2">
    <location>
        <begin position="411"/>
        <end position="454"/>
    </location>
</feature>
<feature type="compositionally biased region" description="Low complexity" evidence="2">
    <location>
        <begin position="440"/>
        <end position="454"/>
    </location>
</feature>
<dbReference type="PANTHER" id="PTHR47592">
    <property type="entry name" value="PBF68 PROTEIN"/>
    <property type="match status" value="1"/>
</dbReference>
<dbReference type="InterPro" id="IPR001878">
    <property type="entry name" value="Znf_CCHC"/>
</dbReference>
<dbReference type="Proteomes" id="UP001454036">
    <property type="component" value="Unassembled WGS sequence"/>
</dbReference>
<dbReference type="PROSITE" id="PS50158">
    <property type="entry name" value="ZF_CCHC"/>
    <property type="match status" value="1"/>
</dbReference>
<evidence type="ECO:0000256" key="2">
    <source>
        <dbReference type="SAM" id="MobiDB-lite"/>
    </source>
</evidence>
<comment type="caution">
    <text evidence="4">The sequence shown here is derived from an EMBL/GenBank/DDBJ whole genome shotgun (WGS) entry which is preliminary data.</text>
</comment>
<evidence type="ECO:0000313" key="5">
    <source>
        <dbReference type="Proteomes" id="UP001454036"/>
    </source>
</evidence>
<evidence type="ECO:0000256" key="1">
    <source>
        <dbReference type="PROSITE-ProRule" id="PRU00047"/>
    </source>
</evidence>
<sequence length="569" mass="63457">MSSSGSSSRPDLSKLEPLDGNNYKRWSQKVLIFFEQIEIDYVLLNDPPLPLVMGSLEETPQIIALVKKNEDDVVKYENDNKTTRYHIQNHMVDILFDLGSSRKRYRADDTGVVCYVCGKPGHKTYQCNSRPQKQAGPKTPQANLAESDDVISVVVVEENLVANANDWARDAEFFEHVFPLNKDVSNLPVVPNAHADLIDAHGHASCSTSIDQVVEPRKSKRSRIEKIFGGDFISNFLSEIQSFDLISDELLSAHIIEEDPNTYNEAIKSIDDNFWMKAIKNELDSIVSNQSWDLVDLPKGCGSASSVRLADGFGVDEPTRSLGICTSLSGLSSMCVLQVDMVRLSMGLCNLPHQNRWCEGDTMSSSNVNPSSDHSDSLGYAMDTLKNQEYYFSGRRDPEHQGWINQEEEEIADQSRNLPSAGGCKPSETATSSKAKEKQGVSSASSEGRSRGSLSPGWTSVYIEFFTYGVRFPFSLFTNELLIALNRDLGQICPLGWLCIIVFHVICKIIRVELNLPLFTHLYTVSHTGNFTSFSPANGWNIFMGDKPTEVAEGQWHAMWCFNKGSMDE</sequence>
<organism evidence="4 5">
    <name type="scientific">Lithospermum erythrorhizon</name>
    <name type="common">Purple gromwell</name>
    <name type="synonym">Lithospermum officinale var. erythrorhizon</name>
    <dbReference type="NCBI Taxonomy" id="34254"/>
    <lineage>
        <taxon>Eukaryota</taxon>
        <taxon>Viridiplantae</taxon>
        <taxon>Streptophyta</taxon>
        <taxon>Embryophyta</taxon>
        <taxon>Tracheophyta</taxon>
        <taxon>Spermatophyta</taxon>
        <taxon>Magnoliopsida</taxon>
        <taxon>eudicotyledons</taxon>
        <taxon>Gunneridae</taxon>
        <taxon>Pentapetalae</taxon>
        <taxon>asterids</taxon>
        <taxon>lamiids</taxon>
        <taxon>Boraginales</taxon>
        <taxon>Boraginaceae</taxon>
        <taxon>Boraginoideae</taxon>
        <taxon>Lithospermeae</taxon>
        <taxon>Lithospermum</taxon>
    </lineage>
</organism>
<proteinExistence type="predicted"/>
<feature type="domain" description="CCHC-type" evidence="3">
    <location>
        <begin position="114"/>
        <end position="127"/>
    </location>
</feature>
<evidence type="ECO:0000313" key="4">
    <source>
        <dbReference type="EMBL" id="GAA0152692.1"/>
    </source>
</evidence>
<dbReference type="GO" id="GO:0003676">
    <property type="term" value="F:nucleic acid binding"/>
    <property type="evidence" value="ECO:0007669"/>
    <property type="project" value="InterPro"/>
</dbReference>
<dbReference type="GO" id="GO:0008270">
    <property type="term" value="F:zinc ion binding"/>
    <property type="evidence" value="ECO:0007669"/>
    <property type="project" value="UniProtKB-KW"/>
</dbReference>
<keyword evidence="5" id="KW-1185">Reference proteome</keyword>
<name>A0AAV3PLQ5_LITER</name>
<accession>A0AAV3PLQ5</accession>
<dbReference type="SUPFAM" id="SSF57756">
    <property type="entry name" value="Retrovirus zinc finger-like domains"/>
    <property type="match status" value="1"/>
</dbReference>
<dbReference type="Pfam" id="PF04195">
    <property type="entry name" value="Transposase_28"/>
    <property type="match status" value="1"/>
</dbReference>
<dbReference type="AlphaFoldDB" id="A0AAV3PLQ5"/>
<keyword evidence="1" id="KW-0479">Metal-binding</keyword>
<gene>
    <name evidence="4" type="ORF">LIER_11109</name>
</gene>
<dbReference type="InterPro" id="IPR036875">
    <property type="entry name" value="Znf_CCHC_sf"/>
</dbReference>
<keyword evidence="1" id="KW-0863">Zinc-finger</keyword>